<comment type="caution">
    <text evidence="2">The sequence shown here is derived from an EMBL/GenBank/DDBJ whole genome shotgun (WGS) entry which is preliminary data.</text>
</comment>
<gene>
    <name evidence="2" type="ORF">GCM10011584_29500</name>
</gene>
<evidence type="ECO:0000313" key="3">
    <source>
        <dbReference type="Proteomes" id="UP000655410"/>
    </source>
</evidence>
<name>A0ABQ2ND20_9ACTN</name>
<keyword evidence="1" id="KW-0812">Transmembrane</keyword>
<keyword evidence="1" id="KW-0472">Membrane</keyword>
<organism evidence="2 3">
    <name type="scientific">Nocardioides phosphati</name>
    <dbReference type="NCBI Taxonomy" id="1867775"/>
    <lineage>
        <taxon>Bacteria</taxon>
        <taxon>Bacillati</taxon>
        <taxon>Actinomycetota</taxon>
        <taxon>Actinomycetes</taxon>
        <taxon>Propionibacteriales</taxon>
        <taxon>Nocardioidaceae</taxon>
        <taxon>Nocardioides</taxon>
    </lineage>
</organism>
<protein>
    <submittedName>
        <fullName evidence="2">Uncharacterized protein</fullName>
    </submittedName>
</protein>
<dbReference type="RefSeq" id="WP_188784792.1">
    <property type="nucleotide sequence ID" value="NZ_BMNI01000009.1"/>
</dbReference>
<evidence type="ECO:0000256" key="1">
    <source>
        <dbReference type="SAM" id="Phobius"/>
    </source>
</evidence>
<dbReference type="EMBL" id="BMNI01000009">
    <property type="protein sequence ID" value="GGO92638.1"/>
    <property type="molecule type" value="Genomic_DNA"/>
</dbReference>
<keyword evidence="1" id="KW-1133">Transmembrane helix</keyword>
<feature type="transmembrane region" description="Helical" evidence="1">
    <location>
        <begin position="77"/>
        <end position="98"/>
    </location>
</feature>
<accession>A0ABQ2ND20</accession>
<evidence type="ECO:0000313" key="2">
    <source>
        <dbReference type="EMBL" id="GGO92638.1"/>
    </source>
</evidence>
<keyword evidence="3" id="KW-1185">Reference proteome</keyword>
<feature type="transmembrane region" description="Helical" evidence="1">
    <location>
        <begin position="182"/>
        <end position="206"/>
    </location>
</feature>
<dbReference type="Proteomes" id="UP000655410">
    <property type="component" value="Unassembled WGS sequence"/>
</dbReference>
<feature type="transmembrane region" description="Helical" evidence="1">
    <location>
        <begin position="32"/>
        <end position="65"/>
    </location>
</feature>
<proteinExistence type="predicted"/>
<feature type="transmembrane region" description="Helical" evidence="1">
    <location>
        <begin position="226"/>
        <end position="245"/>
    </location>
</feature>
<reference evidence="3" key="1">
    <citation type="journal article" date="2019" name="Int. J. Syst. Evol. Microbiol.">
        <title>The Global Catalogue of Microorganisms (GCM) 10K type strain sequencing project: providing services to taxonomists for standard genome sequencing and annotation.</title>
        <authorList>
            <consortium name="The Broad Institute Genomics Platform"/>
            <consortium name="The Broad Institute Genome Sequencing Center for Infectious Disease"/>
            <person name="Wu L."/>
            <person name="Ma J."/>
        </authorList>
    </citation>
    <scope>NUCLEOTIDE SEQUENCE [LARGE SCALE GENOMIC DNA]</scope>
    <source>
        <strain evidence="3">CGMCC 4.7371</strain>
    </source>
</reference>
<sequence>MTWLALLLTGVAVTDLAHSVLQRHVVPQCVGALAAVALALLAGLTSTRDVVALVLVIVAVLAWGYSVSRGFAAGGRAWVPLTVLAVTVTAAVATAPLAPSPPTDGLVERWLDAMPWPLLDGVGPERALLLVALMLVQLSTGNVVVRLVLAATGTVLPAQHGTSGDPEMRLKGGRLLGPMERLVIFGLGLVGELTAAGIVIAAKGLLRFPELQSKGEQERIHQLTEYFLVGSFVSWLVPLASLVLLA</sequence>